<evidence type="ECO:0000313" key="3">
    <source>
        <dbReference type="EMBL" id="BFF96512.1"/>
    </source>
</evidence>
<accession>A0AAU9FL38</accession>
<feature type="chain" id="PRO_5043403806" evidence="2">
    <location>
        <begin position="21"/>
        <end position="120"/>
    </location>
</feature>
<evidence type="ECO:0000256" key="2">
    <source>
        <dbReference type="SAM" id="SignalP"/>
    </source>
</evidence>
<dbReference type="AlphaFoldDB" id="A0AAU9FL38"/>
<gene>
    <name evidence="3" type="ORF">DMAD_05135</name>
</gene>
<organism evidence="3 4">
    <name type="scientific">Drosophila madeirensis</name>
    <name type="common">Fruit fly</name>
    <dbReference type="NCBI Taxonomy" id="30013"/>
    <lineage>
        <taxon>Eukaryota</taxon>
        <taxon>Metazoa</taxon>
        <taxon>Ecdysozoa</taxon>
        <taxon>Arthropoda</taxon>
        <taxon>Hexapoda</taxon>
        <taxon>Insecta</taxon>
        <taxon>Pterygota</taxon>
        <taxon>Neoptera</taxon>
        <taxon>Endopterygota</taxon>
        <taxon>Diptera</taxon>
        <taxon>Brachycera</taxon>
        <taxon>Muscomorpha</taxon>
        <taxon>Ephydroidea</taxon>
        <taxon>Drosophilidae</taxon>
        <taxon>Drosophila</taxon>
        <taxon>Sophophora</taxon>
    </lineage>
</organism>
<name>A0AAU9FL38_DROMD</name>
<protein>
    <submittedName>
        <fullName evidence="3">Nucleoplasmin-like protein ANO39</fullName>
    </submittedName>
</protein>
<feature type="region of interest" description="Disordered" evidence="1">
    <location>
        <begin position="21"/>
        <end position="109"/>
    </location>
</feature>
<dbReference type="Proteomes" id="UP001500889">
    <property type="component" value="Chromosome J"/>
</dbReference>
<evidence type="ECO:0000256" key="1">
    <source>
        <dbReference type="SAM" id="MobiDB-lite"/>
    </source>
</evidence>
<feature type="signal peptide" evidence="2">
    <location>
        <begin position="1"/>
        <end position="20"/>
    </location>
</feature>
<reference evidence="3 4" key="1">
    <citation type="submission" date="2024-02" db="EMBL/GenBank/DDBJ databases">
        <title>A chromosome-level genome assembly of Drosophila madeirensis, a fruit fly species endemic to Madeira island.</title>
        <authorList>
            <person name="Tomihara K."/>
            <person name="Llopart A."/>
            <person name="Yamamoto D."/>
        </authorList>
    </citation>
    <scope>NUCLEOTIDE SEQUENCE [LARGE SCALE GENOMIC DNA]</scope>
    <source>
        <strain evidence="3 4">RF1</strain>
    </source>
</reference>
<dbReference type="EMBL" id="AP029265">
    <property type="protein sequence ID" value="BFF96512.1"/>
    <property type="molecule type" value="Genomic_DNA"/>
</dbReference>
<keyword evidence="4" id="KW-1185">Reference proteome</keyword>
<sequence>MRAQMVLALLAFLAVSFVAARPTEDRESSAVVDGDADTDNEDSVEESQVGADEDSSEDEDAIDEDAEDEDNNKDDNNEDTGENNAITVPAPKKKSPPFWPRLGGHGPVVFNARPRVHAVA</sequence>
<evidence type="ECO:0000313" key="4">
    <source>
        <dbReference type="Proteomes" id="UP001500889"/>
    </source>
</evidence>
<keyword evidence="2" id="KW-0732">Signal</keyword>
<feature type="compositionally biased region" description="Acidic residues" evidence="1">
    <location>
        <begin position="34"/>
        <end position="81"/>
    </location>
</feature>
<proteinExistence type="predicted"/>